<gene>
    <name evidence="1" type="ORF">E7272_09395</name>
</gene>
<sequence>MRQMEFKMERTGLLEVGDVLPVTEYALSNSYYYVLGRSYAMSANYTTLERLKTVNGKTEAKVIDVKETPKGFYVTAEFEDS</sequence>
<proteinExistence type="predicted"/>
<dbReference type="EMBL" id="SVER01000023">
    <property type="protein sequence ID" value="MBE5920044.1"/>
    <property type="molecule type" value="Genomic_DNA"/>
</dbReference>
<name>A0A927UCY5_9FIRM</name>
<comment type="caution">
    <text evidence="1">The sequence shown here is derived from an EMBL/GenBank/DDBJ whole genome shotgun (WGS) entry which is preliminary data.</text>
</comment>
<reference evidence="1" key="1">
    <citation type="submission" date="2019-04" db="EMBL/GenBank/DDBJ databases">
        <title>Evolution of Biomass-Degrading Anaerobic Consortia Revealed by Metagenomics.</title>
        <authorList>
            <person name="Peng X."/>
        </authorList>
    </citation>
    <scope>NUCLEOTIDE SEQUENCE</scope>
    <source>
        <strain evidence="1">SIG311</strain>
    </source>
</reference>
<dbReference type="AlphaFoldDB" id="A0A927UCY5"/>
<evidence type="ECO:0000313" key="1">
    <source>
        <dbReference type="EMBL" id="MBE5920044.1"/>
    </source>
</evidence>
<dbReference type="Proteomes" id="UP000766246">
    <property type="component" value="Unassembled WGS sequence"/>
</dbReference>
<organism evidence="1 2">
    <name type="scientific">Pseudobutyrivibrio ruminis</name>
    <dbReference type="NCBI Taxonomy" id="46206"/>
    <lineage>
        <taxon>Bacteria</taxon>
        <taxon>Bacillati</taxon>
        <taxon>Bacillota</taxon>
        <taxon>Clostridia</taxon>
        <taxon>Lachnospirales</taxon>
        <taxon>Lachnospiraceae</taxon>
        <taxon>Pseudobutyrivibrio</taxon>
    </lineage>
</organism>
<accession>A0A927UCY5</accession>
<protein>
    <submittedName>
        <fullName evidence="1">Uncharacterized protein</fullName>
    </submittedName>
</protein>
<evidence type="ECO:0000313" key="2">
    <source>
        <dbReference type="Proteomes" id="UP000766246"/>
    </source>
</evidence>